<dbReference type="RefSeq" id="WP_330199461.1">
    <property type="nucleotide sequence ID" value="NZ_JAZDRP010000006.1"/>
</dbReference>
<accession>A0ABU7LS99</accession>
<name>A0ABU7LS99_9PROT</name>
<keyword evidence="2" id="KW-1185">Reference proteome</keyword>
<dbReference type="EMBL" id="JAZDRP010000006">
    <property type="protein sequence ID" value="MEE2526797.1"/>
    <property type="molecule type" value="Genomic_DNA"/>
</dbReference>
<reference evidence="1 2" key="1">
    <citation type="submission" date="2024-01" db="EMBL/GenBank/DDBJ databases">
        <title>Hyphobacterium bacterium isolated from marine sediment.</title>
        <authorList>
            <person name="Zhao S."/>
        </authorList>
    </citation>
    <scope>NUCLEOTIDE SEQUENCE [LARGE SCALE GENOMIC DNA]</scope>
    <source>
        <strain evidence="2">HN65</strain>
    </source>
</reference>
<organism evidence="1 2">
    <name type="scientific">Hyphobacterium lacteum</name>
    <dbReference type="NCBI Taxonomy" id="3116575"/>
    <lineage>
        <taxon>Bacteria</taxon>
        <taxon>Pseudomonadati</taxon>
        <taxon>Pseudomonadota</taxon>
        <taxon>Alphaproteobacteria</taxon>
        <taxon>Maricaulales</taxon>
        <taxon>Maricaulaceae</taxon>
        <taxon>Hyphobacterium</taxon>
    </lineage>
</organism>
<dbReference type="Proteomes" id="UP001354971">
    <property type="component" value="Unassembled WGS sequence"/>
</dbReference>
<evidence type="ECO:0000313" key="2">
    <source>
        <dbReference type="Proteomes" id="UP001354971"/>
    </source>
</evidence>
<gene>
    <name evidence="1" type="ORF">V0U79_10480</name>
</gene>
<sequence length="169" mass="18538">MTDRTIIILHAPEDAQDAFMIARELVTPPRPFRDPQVRLLTAAEHCRLPLGFESARLIFVSSITSVNSLAISRVLDAYLKQGHREDVLVVAASSVLAGYGEEALISPILRYRRSAASGLLEDSGFSNTLIGDMRSETAEGIAGKIESHIRNTRGGDDVANDRSLPRRRI</sequence>
<proteinExistence type="predicted"/>
<comment type="caution">
    <text evidence="1">The sequence shown here is derived from an EMBL/GenBank/DDBJ whole genome shotgun (WGS) entry which is preliminary data.</text>
</comment>
<protein>
    <submittedName>
        <fullName evidence="1">Uncharacterized protein</fullName>
    </submittedName>
</protein>
<evidence type="ECO:0000313" key="1">
    <source>
        <dbReference type="EMBL" id="MEE2526797.1"/>
    </source>
</evidence>